<dbReference type="InterPro" id="IPR002818">
    <property type="entry name" value="DJ-1/PfpI"/>
</dbReference>
<dbReference type="InterPro" id="IPR050325">
    <property type="entry name" value="Prot/Nucl_acid_deglycase"/>
</dbReference>
<accession>A0ABU5T8R3</accession>
<evidence type="ECO:0000313" key="2">
    <source>
        <dbReference type="EMBL" id="MEA5456078.1"/>
    </source>
</evidence>
<dbReference type="InterPro" id="IPR029062">
    <property type="entry name" value="Class_I_gatase-like"/>
</dbReference>
<name>A0ABU5T8R3_9MICC</name>
<dbReference type="PANTHER" id="PTHR48094:SF19">
    <property type="entry name" value="DJ-1_PFPI DOMAIN-CONTAINING PROTEIN"/>
    <property type="match status" value="1"/>
</dbReference>
<dbReference type="Pfam" id="PF01965">
    <property type="entry name" value="DJ-1_PfpI"/>
    <property type="match status" value="1"/>
</dbReference>
<keyword evidence="3" id="KW-1185">Reference proteome</keyword>
<sequence length="228" mass="24418">MTEDQNEPDRGTSAAPLRVVFYLPEGMADWEVGYLMSELRQREVTERPAEIVVATATGGAVTSMGGLRVTPDGPLETLTDEPFDALVLCGGASWFDDDANKAALGLAAQRKREGRLVAGICGAVDAMGGAGLLDDVDHTGNELGQLEKWPGYHGRDRFVSEPHAVRARTPAGGTIVTAGSWAPTDFAAAVMEELGALSHERSELWLRFWRDRDVSAIYGLFGVDAPTS</sequence>
<dbReference type="PANTHER" id="PTHR48094">
    <property type="entry name" value="PROTEIN/NUCLEIC ACID DEGLYCASE DJ-1-RELATED"/>
    <property type="match status" value="1"/>
</dbReference>
<evidence type="ECO:0000259" key="1">
    <source>
        <dbReference type="Pfam" id="PF01965"/>
    </source>
</evidence>
<organism evidence="2 3">
    <name type="scientific">Sinomonas terricola</name>
    <dbReference type="NCBI Taxonomy" id="3110330"/>
    <lineage>
        <taxon>Bacteria</taxon>
        <taxon>Bacillati</taxon>
        <taxon>Actinomycetota</taxon>
        <taxon>Actinomycetes</taxon>
        <taxon>Micrococcales</taxon>
        <taxon>Micrococcaceae</taxon>
        <taxon>Sinomonas</taxon>
    </lineage>
</organism>
<dbReference type="Gene3D" id="3.40.50.880">
    <property type="match status" value="1"/>
</dbReference>
<dbReference type="EMBL" id="JAYGGQ010000012">
    <property type="protein sequence ID" value="MEA5456078.1"/>
    <property type="molecule type" value="Genomic_DNA"/>
</dbReference>
<dbReference type="Proteomes" id="UP001304769">
    <property type="component" value="Unassembled WGS sequence"/>
</dbReference>
<comment type="caution">
    <text evidence="2">The sequence shown here is derived from an EMBL/GenBank/DDBJ whole genome shotgun (WGS) entry which is preliminary data.</text>
</comment>
<protein>
    <submittedName>
        <fullName evidence="2">DJ-1/PfpI family protein</fullName>
    </submittedName>
</protein>
<gene>
    <name evidence="2" type="ORF">SPF06_15185</name>
</gene>
<feature type="domain" description="DJ-1/PfpI" evidence="1">
    <location>
        <begin position="18"/>
        <end position="192"/>
    </location>
</feature>
<proteinExistence type="predicted"/>
<dbReference type="SUPFAM" id="SSF52317">
    <property type="entry name" value="Class I glutamine amidotransferase-like"/>
    <property type="match status" value="1"/>
</dbReference>
<dbReference type="RefSeq" id="WP_323279970.1">
    <property type="nucleotide sequence ID" value="NZ_JAYGGQ010000012.1"/>
</dbReference>
<evidence type="ECO:0000313" key="3">
    <source>
        <dbReference type="Proteomes" id="UP001304769"/>
    </source>
</evidence>
<reference evidence="2 3" key="1">
    <citation type="submission" date="2023-12" db="EMBL/GenBank/DDBJ databases">
        <title>Sinomonas terricola sp. nov, isolated from litchi orchard soil in Guangdong, PR China.</title>
        <authorList>
            <person name="Jiaxin W."/>
            <person name="Yang Z."/>
            <person name="Honghui Z."/>
        </authorList>
    </citation>
    <scope>NUCLEOTIDE SEQUENCE [LARGE SCALE GENOMIC DNA]</scope>
    <source>
        <strain evidence="2 3">JGH33</strain>
    </source>
</reference>